<dbReference type="PRINTS" id="PR00162">
    <property type="entry name" value="RIESKE"/>
</dbReference>
<dbReference type="InterPro" id="IPR036188">
    <property type="entry name" value="FAD/NAD-bd_sf"/>
</dbReference>
<comment type="cofactor">
    <cofactor evidence="6">
        <name>[2Fe-2S] cluster</name>
        <dbReference type="ChEBI" id="CHEBI:190135"/>
    </cofactor>
</comment>
<evidence type="ECO:0000256" key="2">
    <source>
        <dbReference type="ARBA" id="ARBA00022723"/>
    </source>
</evidence>
<proteinExistence type="predicted"/>
<dbReference type="Gene3D" id="3.50.50.60">
    <property type="entry name" value="FAD/NAD(P)-binding domain"/>
    <property type="match status" value="1"/>
</dbReference>
<feature type="domain" description="Rieske" evidence="8">
    <location>
        <begin position="86"/>
        <end position="176"/>
    </location>
</feature>
<keyword evidence="3" id="KW-0408">Iron</keyword>
<name>A0A8T4GH25_9EURY</name>
<dbReference type="Proteomes" id="UP000823588">
    <property type="component" value="Unassembled WGS sequence"/>
</dbReference>
<dbReference type="PROSITE" id="PS51296">
    <property type="entry name" value="RIESKE"/>
    <property type="match status" value="1"/>
</dbReference>
<keyword evidence="4" id="KW-0411">Iron-sulfur</keyword>
<gene>
    <name evidence="9" type="ORF">J2751_002833</name>
</gene>
<dbReference type="InterPro" id="IPR017941">
    <property type="entry name" value="Rieske_2Fe-2S"/>
</dbReference>
<dbReference type="InterPro" id="IPR005805">
    <property type="entry name" value="Rieske_Fe-S_prot_C"/>
</dbReference>
<protein>
    <submittedName>
        <fullName evidence="9">Nitrite reductase/ring-hydroxylating ferredoxin subunit</fullName>
    </submittedName>
</protein>
<evidence type="ECO:0000259" key="8">
    <source>
        <dbReference type="PROSITE" id="PS51296"/>
    </source>
</evidence>
<comment type="caution">
    <text evidence="9">The sequence shown here is derived from an EMBL/GenBank/DDBJ whole genome shotgun (WGS) entry which is preliminary data.</text>
</comment>
<feature type="region of interest" description="Disordered" evidence="7">
    <location>
        <begin position="154"/>
        <end position="176"/>
    </location>
</feature>
<dbReference type="InterPro" id="IPR036922">
    <property type="entry name" value="Rieske_2Fe-2S_sf"/>
</dbReference>
<dbReference type="GO" id="GO:0046872">
    <property type="term" value="F:metal ion binding"/>
    <property type="evidence" value="ECO:0007669"/>
    <property type="project" value="UniProtKB-KW"/>
</dbReference>
<dbReference type="InterPro" id="IPR014349">
    <property type="entry name" value="Rieske_Fe-S_prot"/>
</dbReference>
<dbReference type="RefSeq" id="WP_209486848.1">
    <property type="nucleotide sequence ID" value="NZ_JAGGKQ010000030.1"/>
</dbReference>
<organism evidence="9 10">
    <name type="scientific">Halorubrum alkaliphilum</name>
    <dbReference type="NCBI Taxonomy" id="261290"/>
    <lineage>
        <taxon>Archaea</taxon>
        <taxon>Methanobacteriati</taxon>
        <taxon>Methanobacteriota</taxon>
        <taxon>Stenosarchaea group</taxon>
        <taxon>Halobacteria</taxon>
        <taxon>Halobacteriales</taxon>
        <taxon>Haloferacaceae</taxon>
        <taxon>Halorubrum</taxon>
    </lineage>
</organism>
<keyword evidence="5" id="KW-1015">Disulfide bond</keyword>
<dbReference type="EMBL" id="JAGGKQ010000030">
    <property type="protein sequence ID" value="MBP1923788.1"/>
    <property type="molecule type" value="Genomic_DNA"/>
</dbReference>
<reference evidence="9" key="1">
    <citation type="submission" date="2021-03" db="EMBL/GenBank/DDBJ databases">
        <title>Genomic Encyclopedia of Type Strains, Phase IV (KMG-IV): sequencing the most valuable type-strain genomes for metagenomic binning, comparative biology and taxonomic classification.</title>
        <authorList>
            <person name="Goeker M."/>
        </authorList>
    </citation>
    <scope>NUCLEOTIDE SEQUENCE</scope>
    <source>
        <strain evidence="9">DSM 23564</strain>
    </source>
</reference>
<evidence type="ECO:0000313" key="10">
    <source>
        <dbReference type="Proteomes" id="UP000823588"/>
    </source>
</evidence>
<keyword evidence="10" id="KW-1185">Reference proteome</keyword>
<evidence type="ECO:0000256" key="7">
    <source>
        <dbReference type="SAM" id="MobiDB-lite"/>
    </source>
</evidence>
<evidence type="ECO:0000256" key="5">
    <source>
        <dbReference type="ARBA" id="ARBA00023157"/>
    </source>
</evidence>
<dbReference type="PANTHER" id="PTHR10134">
    <property type="entry name" value="CYTOCHROME B-C1 COMPLEX SUBUNIT RIESKE, MITOCHONDRIAL"/>
    <property type="match status" value="1"/>
</dbReference>
<dbReference type="GO" id="GO:0051537">
    <property type="term" value="F:2 iron, 2 sulfur cluster binding"/>
    <property type="evidence" value="ECO:0007669"/>
    <property type="project" value="UniProtKB-KW"/>
</dbReference>
<dbReference type="AlphaFoldDB" id="A0A8T4GH25"/>
<dbReference type="Pfam" id="PF00355">
    <property type="entry name" value="Rieske"/>
    <property type="match status" value="1"/>
</dbReference>
<evidence type="ECO:0000256" key="4">
    <source>
        <dbReference type="ARBA" id="ARBA00023014"/>
    </source>
</evidence>
<evidence type="ECO:0000256" key="1">
    <source>
        <dbReference type="ARBA" id="ARBA00022714"/>
    </source>
</evidence>
<dbReference type="Gene3D" id="2.102.10.10">
    <property type="entry name" value="Rieske [2Fe-2S] iron-sulphur domain"/>
    <property type="match status" value="1"/>
</dbReference>
<evidence type="ECO:0000256" key="6">
    <source>
        <dbReference type="ARBA" id="ARBA00034078"/>
    </source>
</evidence>
<sequence>MDQVPYIGPISPFSDNVYVAAGFNGWGMTHGTVAGLLLSDLIAGRDNEWAELYDPNRIPPLKSLKRLPKAGGKMMKQFINGRRNPRKAEDLPALDRGEGTVMAGDDEPLGVYRDNNDEWHAVSGTCTYSGCVLRWNGAGESWDCPCDGSRYTPEGTVIDGPAQKDLSKRTVPTLEN</sequence>
<dbReference type="SUPFAM" id="SSF50022">
    <property type="entry name" value="ISP domain"/>
    <property type="match status" value="1"/>
</dbReference>
<evidence type="ECO:0000313" key="9">
    <source>
        <dbReference type="EMBL" id="MBP1923788.1"/>
    </source>
</evidence>
<dbReference type="OrthoDB" id="5623at2157"/>
<dbReference type="GO" id="GO:0016020">
    <property type="term" value="C:membrane"/>
    <property type="evidence" value="ECO:0007669"/>
    <property type="project" value="InterPro"/>
</dbReference>
<evidence type="ECO:0000256" key="3">
    <source>
        <dbReference type="ARBA" id="ARBA00023004"/>
    </source>
</evidence>
<accession>A0A8T4GH25</accession>
<keyword evidence="2" id="KW-0479">Metal-binding</keyword>
<keyword evidence="1" id="KW-0001">2Fe-2S</keyword>